<reference evidence="1" key="1">
    <citation type="submission" date="2023-04" db="EMBL/GenBank/DDBJ databases">
        <title>Draft Genome sequencing of Naganishia species isolated from polar environments using Oxford Nanopore Technology.</title>
        <authorList>
            <person name="Leo P."/>
            <person name="Venkateswaran K."/>
        </authorList>
    </citation>
    <scope>NUCLEOTIDE SEQUENCE</scope>
    <source>
        <strain evidence="1">MNA-CCFEE 5261</strain>
    </source>
</reference>
<organism evidence="1 2">
    <name type="scientific">Naganishia cerealis</name>
    <dbReference type="NCBI Taxonomy" id="610337"/>
    <lineage>
        <taxon>Eukaryota</taxon>
        <taxon>Fungi</taxon>
        <taxon>Dikarya</taxon>
        <taxon>Basidiomycota</taxon>
        <taxon>Agaricomycotina</taxon>
        <taxon>Tremellomycetes</taxon>
        <taxon>Filobasidiales</taxon>
        <taxon>Filobasidiaceae</taxon>
        <taxon>Naganishia</taxon>
    </lineage>
</organism>
<name>A0ACC2V874_9TREE</name>
<dbReference type="Proteomes" id="UP001241377">
    <property type="component" value="Unassembled WGS sequence"/>
</dbReference>
<proteinExistence type="predicted"/>
<evidence type="ECO:0000313" key="2">
    <source>
        <dbReference type="Proteomes" id="UP001241377"/>
    </source>
</evidence>
<sequence length="164" mass="18945">MPRLQILQHKSYHPYLESNKQRVRDDEAKAAALEAEEERTALSENSTTRLEHLRNPTRIAAPSTTFREAGTDASALLAAHRSEKIKAERREEKKRLEYDWPRNEEKRRKRERDSQADSSSRQSERKQNSTTASGHINFWEGMEKVSHALAISFATDVIPDLTLF</sequence>
<keyword evidence="2" id="KW-1185">Reference proteome</keyword>
<gene>
    <name evidence="1" type="ORF">QFC19_007618</name>
</gene>
<evidence type="ECO:0000313" key="1">
    <source>
        <dbReference type="EMBL" id="KAJ9095374.1"/>
    </source>
</evidence>
<comment type="caution">
    <text evidence="1">The sequence shown here is derived from an EMBL/GenBank/DDBJ whole genome shotgun (WGS) entry which is preliminary data.</text>
</comment>
<protein>
    <submittedName>
        <fullName evidence="1">Uncharacterized protein</fullName>
    </submittedName>
</protein>
<accession>A0ACC2V874</accession>
<dbReference type="EMBL" id="JASBWR010000102">
    <property type="protein sequence ID" value="KAJ9095374.1"/>
    <property type="molecule type" value="Genomic_DNA"/>
</dbReference>